<name>A0ABQ2H358_9PSED</name>
<dbReference type="Proteomes" id="UP000616499">
    <property type="component" value="Unassembled WGS sequence"/>
</dbReference>
<dbReference type="EMBL" id="BMNW01000021">
    <property type="protein sequence ID" value="GGM31000.1"/>
    <property type="molecule type" value="Genomic_DNA"/>
</dbReference>
<sequence>MLAQLFNYSPSSGSPYEAGLPCRGHANLIQKCLSLRDVASLTERKQNAPSYLVGITKHVHPGDKAASTAA</sequence>
<organism evidence="1 2">
    <name type="scientific">Pseudomonas asuensis</name>
    <dbReference type="NCBI Taxonomy" id="1825787"/>
    <lineage>
        <taxon>Bacteria</taxon>
        <taxon>Pseudomonadati</taxon>
        <taxon>Pseudomonadota</taxon>
        <taxon>Gammaproteobacteria</taxon>
        <taxon>Pseudomonadales</taxon>
        <taxon>Pseudomonadaceae</taxon>
        <taxon>Pseudomonas</taxon>
    </lineage>
</organism>
<evidence type="ECO:0000313" key="1">
    <source>
        <dbReference type="EMBL" id="GGM31000.1"/>
    </source>
</evidence>
<keyword evidence="2" id="KW-1185">Reference proteome</keyword>
<accession>A0ABQ2H358</accession>
<comment type="caution">
    <text evidence="1">The sequence shown here is derived from an EMBL/GenBank/DDBJ whole genome shotgun (WGS) entry which is preliminary data.</text>
</comment>
<proteinExistence type="predicted"/>
<evidence type="ECO:0000313" key="2">
    <source>
        <dbReference type="Proteomes" id="UP000616499"/>
    </source>
</evidence>
<gene>
    <name evidence="1" type="ORF">GCM10009425_47070</name>
</gene>
<reference evidence="2" key="1">
    <citation type="journal article" date="2019" name="Int. J. Syst. Evol. Microbiol.">
        <title>The Global Catalogue of Microorganisms (GCM) 10K type strain sequencing project: providing services to taxonomists for standard genome sequencing and annotation.</title>
        <authorList>
            <consortium name="The Broad Institute Genomics Platform"/>
            <consortium name="The Broad Institute Genome Sequencing Center for Infectious Disease"/>
            <person name="Wu L."/>
            <person name="Ma J."/>
        </authorList>
    </citation>
    <scope>NUCLEOTIDE SEQUENCE [LARGE SCALE GENOMIC DNA]</scope>
    <source>
        <strain evidence="2">JCM 13501</strain>
    </source>
</reference>
<protein>
    <submittedName>
        <fullName evidence="1">Uncharacterized protein</fullName>
    </submittedName>
</protein>